<dbReference type="InterPro" id="IPR036322">
    <property type="entry name" value="WD40_repeat_dom_sf"/>
</dbReference>
<dbReference type="OMA" id="KQMPPRI"/>
<evidence type="ECO:0000256" key="1">
    <source>
        <dbReference type="ARBA" id="ARBA00022574"/>
    </source>
</evidence>
<dbReference type="Pfam" id="PF00400">
    <property type="entry name" value="WD40"/>
    <property type="match status" value="3"/>
</dbReference>
<dbReference type="STRING" id="1054147.F4PQT6"/>
<evidence type="ECO:0000313" key="5">
    <source>
        <dbReference type="EMBL" id="EGG22044.1"/>
    </source>
</evidence>
<dbReference type="Gene3D" id="2.130.10.10">
    <property type="entry name" value="YVTN repeat-like/Quinoprotein amine dehydrogenase"/>
    <property type="match status" value="3"/>
</dbReference>
<dbReference type="InterPro" id="IPR016024">
    <property type="entry name" value="ARM-type_fold"/>
</dbReference>
<organism evidence="5 6">
    <name type="scientific">Cavenderia fasciculata</name>
    <name type="common">Slime mold</name>
    <name type="synonym">Dictyostelium fasciculatum</name>
    <dbReference type="NCBI Taxonomy" id="261658"/>
    <lineage>
        <taxon>Eukaryota</taxon>
        <taxon>Amoebozoa</taxon>
        <taxon>Evosea</taxon>
        <taxon>Eumycetozoa</taxon>
        <taxon>Dictyostelia</taxon>
        <taxon>Acytosteliales</taxon>
        <taxon>Cavenderiaceae</taxon>
        <taxon>Cavenderia</taxon>
    </lineage>
</organism>
<feature type="compositionally biased region" description="Polar residues" evidence="4">
    <location>
        <begin position="450"/>
        <end position="481"/>
    </location>
</feature>
<feature type="repeat" description="WD" evidence="3">
    <location>
        <begin position="238"/>
        <end position="261"/>
    </location>
</feature>
<keyword evidence="1 3" id="KW-0853">WD repeat</keyword>
<sequence>MSESISNDNTSTTSTTTTTTSTSTASTSNQPLTSAAAASTTTTTTTHTSPTFQPSISSINQVGSVTRDILVPVVLWCGPPTHWITSILITPDKRTIITGSHSGHIVISSVYLDKGKENSFVPRIFSIAHQTTVSCLALCKLEGKEVAVSAGADGSLCVWSLSDGLCVRASHPGFLPCTPSSMVALPPNERNVAIVGKGSNSIYIVDTQQMRLIATLSEHTDWITSLFTCTISQDSSPLLFSGSLDGTIRFWSLKDGEMDFSLQTICLNAKGEGNCPPNEAPISIEFSPNGKSLLVVSKAYWSIFTTNNSQKLYSINCPISRGWFGGSFVNNSLVLVWTRDGRSFLYKIDQSELKSFSMGHPLPQPGTSPLYLPPNSLSQSVGGGGGGMGTSYSSLSAQCSAADNISSSSSMSSMSSVPTTAPIDIAYLSPDFSPPVLVLTFVNSEQKQQSLPINSSASNLPTSTTYGSHQPATNILSSSSMAAAVQHHQQQQQPQQQQQNNPYQTAFNNPNDITKKIGAAMCWSNIFLAGDSFGRIKIWVIPTEDIINNIQQPLSRRFLREPNLIGNIADGWKGCETKTKSRVTASLLIEDLMLLIRGYEDGSISTSKLPTDLFTKYHSGAHSAKVNCLMSSQPGNVKRLLFSASNDTTIKVWDLTSFKLLHTFSHHTGPVSSIFPLPSQRRHIFVSISEDKTLGMYSMEDLSCKHMFGVHSSSISNVYWKPEQGYLLVETIDGSTSIWEIGSGELEGVVYGQMAKDIIDNAEPLSNDWKSKHNFILDSSLSPFNTKSFVFTHKNDPPIQTIFLNIKTISDEIIKYADINSKHNASFSNTNALPQQSTSAISLVQKELNQLVSIFSYLIPWGMDRNLDPMFKKDFQLRPPQPDFSFGLIGDGYNISFLTPASSGSKVQFSEYLTAQTTLAAVSLSRSIMRIGGLENACSQLTTYYCIILPDTLPGYVYPDFSFLASFSQDNSEDVMFSARSIFKTSIERMSQSSFLNLLHYYSQFLKSDTLTLTEKARAVIVLAKIASHRKDEMPENLSLKIGMELLKMIYKGKGHLTLSAVELIGKGFSLWRDAIKDLPGLLKCLFSLTMQNDPLSSTSINSLLLIGAIDPKNFIQTIGDEVSNESNGTNSTIHALVLLGLLIKNNPDSALPYLPRVIDCILKSLDPHMPSLRESCLKQTTAVLHLMVNKYPTVSFHHETQRLILGALDGTLVIYDLKTATRWHRIEAHERSYISAVSFSDGGKSISSYSTKDNLLKIWQTSTSFFGLLSSQFACTKTIKMPFEAKPITSPKIENIKLSWSNQQQLTLIKDQNSFTLNIEG</sequence>
<dbReference type="InterPro" id="IPR020472">
    <property type="entry name" value="WD40_PAC1"/>
</dbReference>
<dbReference type="SUPFAM" id="SSF63829">
    <property type="entry name" value="Calcium-dependent phosphotriesterase"/>
    <property type="match status" value="1"/>
</dbReference>
<evidence type="ECO:0000256" key="3">
    <source>
        <dbReference type="PROSITE-ProRule" id="PRU00221"/>
    </source>
</evidence>
<dbReference type="InterPro" id="IPR011047">
    <property type="entry name" value="Quinoprotein_ADH-like_sf"/>
</dbReference>
<proteinExistence type="predicted"/>
<keyword evidence="2" id="KW-0677">Repeat</keyword>
<gene>
    <name evidence="5" type="primary">wdr7</name>
    <name evidence="5" type="ORF">DFA_01933</name>
</gene>
<reference evidence="6" key="1">
    <citation type="journal article" date="2011" name="Genome Res.">
        <title>Phylogeny-wide analysis of social amoeba genomes highlights ancient origins for complex intercellular communication.</title>
        <authorList>
            <person name="Heidel A.J."/>
            <person name="Lawal H.M."/>
            <person name="Felder M."/>
            <person name="Schilde C."/>
            <person name="Helps N.R."/>
            <person name="Tunggal B."/>
            <person name="Rivero F."/>
            <person name="John U."/>
            <person name="Schleicher M."/>
            <person name="Eichinger L."/>
            <person name="Platzer M."/>
            <person name="Noegel A.A."/>
            <person name="Schaap P."/>
            <person name="Gloeckner G."/>
        </authorList>
    </citation>
    <scope>NUCLEOTIDE SEQUENCE [LARGE SCALE GENOMIC DNA]</scope>
    <source>
        <strain evidence="6">SH3</strain>
    </source>
</reference>
<dbReference type="PROSITE" id="PS50082">
    <property type="entry name" value="WD_REPEATS_2"/>
    <property type="match status" value="3"/>
</dbReference>
<feature type="repeat" description="WD" evidence="3">
    <location>
        <begin position="708"/>
        <end position="749"/>
    </location>
</feature>
<dbReference type="GeneID" id="14873025"/>
<dbReference type="SUPFAM" id="SSF50998">
    <property type="entry name" value="Quinoprotein alcohol dehydrogenase-like"/>
    <property type="match status" value="1"/>
</dbReference>
<dbReference type="InterPro" id="IPR019775">
    <property type="entry name" value="WD40_repeat_CS"/>
</dbReference>
<accession>F4PQT6</accession>
<dbReference type="SUPFAM" id="SSF48371">
    <property type="entry name" value="ARM repeat"/>
    <property type="match status" value="1"/>
</dbReference>
<keyword evidence="6" id="KW-1185">Reference proteome</keyword>
<dbReference type="KEGG" id="dfa:DFA_01933"/>
<evidence type="ECO:0000313" key="6">
    <source>
        <dbReference type="Proteomes" id="UP000007797"/>
    </source>
</evidence>
<dbReference type="GO" id="GO:0005737">
    <property type="term" value="C:cytoplasm"/>
    <property type="evidence" value="ECO:0007669"/>
    <property type="project" value="TreeGrafter"/>
</dbReference>
<feature type="compositionally biased region" description="Low complexity" evidence="4">
    <location>
        <begin position="10"/>
        <end position="51"/>
    </location>
</feature>
<dbReference type="Proteomes" id="UP000007797">
    <property type="component" value="Unassembled WGS sequence"/>
</dbReference>
<dbReference type="PANTHER" id="PTHR44099:SF4">
    <property type="entry name" value="RABCONNECTIN-3B, ISOFORM A"/>
    <property type="match status" value="1"/>
</dbReference>
<evidence type="ECO:0000256" key="4">
    <source>
        <dbReference type="SAM" id="MobiDB-lite"/>
    </source>
</evidence>
<dbReference type="InterPro" id="IPR049916">
    <property type="entry name" value="WDR72-like"/>
</dbReference>
<dbReference type="PRINTS" id="PR00320">
    <property type="entry name" value="GPROTEINBRPT"/>
</dbReference>
<protein>
    <submittedName>
        <fullName evidence="5">WD40 repeat-containing protein</fullName>
    </submittedName>
</protein>
<feature type="compositionally biased region" description="Low complexity" evidence="4">
    <location>
        <begin position="486"/>
        <end position="502"/>
    </location>
</feature>
<dbReference type="InterPro" id="IPR015943">
    <property type="entry name" value="WD40/YVTN_repeat-like_dom_sf"/>
</dbReference>
<dbReference type="InterPro" id="IPR001680">
    <property type="entry name" value="WD40_rpt"/>
</dbReference>
<dbReference type="SMART" id="SM00320">
    <property type="entry name" value="WD40"/>
    <property type="match status" value="8"/>
</dbReference>
<dbReference type="SUPFAM" id="SSF50978">
    <property type="entry name" value="WD40 repeat-like"/>
    <property type="match status" value="1"/>
</dbReference>
<name>F4PQT6_CACFS</name>
<feature type="region of interest" description="Disordered" evidence="4">
    <location>
        <begin position="450"/>
        <end position="509"/>
    </location>
</feature>
<evidence type="ECO:0000256" key="2">
    <source>
        <dbReference type="ARBA" id="ARBA00022737"/>
    </source>
</evidence>
<feature type="repeat" description="WD" evidence="3">
    <location>
        <begin position="619"/>
        <end position="663"/>
    </location>
</feature>
<dbReference type="PROSITE" id="PS00678">
    <property type="entry name" value="WD_REPEATS_1"/>
    <property type="match status" value="1"/>
</dbReference>
<dbReference type="EMBL" id="GL883010">
    <property type="protein sequence ID" value="EGG22044.1"/>
    <property type="molecule type" value="Genomic_DNA"/>
</dbReference>
<dbReference type="PANTHER" id="PTHR44099">
    <property type="entry name" value="RABCONNECTIN-3B, ISOFORM A"/>
    <property type="match status" value="1"/>
</dbReference>
<feature type="region of interest" description="Disordered" evidence="4">
    <location>
        <begin position="1"/>
        <end position="53"/>
    </location>
</feature>
<dbReference type="RefSeq" id="XP_004359895.1">
    <property type="nucleotide sequence ID" value="XM_004359838.1"/>
</dbReference>
<dbReference type="OrthoDB" id="338622at2759"/>